<dbReference type="InterPro" id="IPR051257">
    <property type="entry name" value="Diverse_CBS-Domain"/>
</dbReference>
<dbReference type="Proteomes" id="UP000231632">
    <property type="component" value="Unassembled WGS sequence"/>
</dbReference>
<dbReference type="RefSeq" id="WP_072658434.1">
    <property type="nucleotide sequence ID" value="NZ_BDFD01000001.1"/>
</dbReference>
<evidence type="ECO:0000256" key="2">
    <source>
        <dbReference type="PROSITE-ProRule" id="PRU00703"/>
    </source>
</evidence>
<dbReference type="SUPFAM" id="SSF54631">
    <property type="entry name" value="CBS-domain pair"/>
    <property type="match status" value="1"/>
</dbReference>
<evidence type="ECO:0000256" key="1">
    <source>
        <dbReference type="ARBA" id="ARBA00023122"/>
    </source>
</evidence>
<protein>
    <submittedName>
        <fullName evidence="4">Inosine 5'-monophosphate dehydrogenase</fullName>
    </submittedName>
</protein>
<reference evidence="4 5" key="1">
    <citation type="journal article" date="2017" name="Arch. Microbiol.">
        <title>Mariprofundus micogutta sp. nov., a novel iron-oxidizing zetaproteobacterium isolated from a deep-sea hydrothermal field at the Bayonnaise knoll of the Izu-Ogasawara arc, and a description of Mariprofundales ord. nov. and Zetaproteobacteria classis nov.</title>
        <authorList>
            <person name="Makita H."/>
            <person name="Tanaka E."/>
            <person name="Mitsunobu S."/>
            <person name="Miyazaki M."/>
            <person name="Nunoura T."/>
            <person name="Uematsu K."/>
            <person name="Takaki Y."/>
            <person name="Nishi S."/>
            <person name="Shimamura S."/>
            <person name="Takai K."/>
        </authorList>
    </citation>
    <scope>NUCLEOTIDE SEQUENCE [LARGE SCALE GENOMIC DNA]</scope>
    <source>
        <strain evidence="4 5">ET2</strain>
    </source>
</reference>
<dbReference type="STRING" id="1921010.MMIC_P0176"/>
<keyword evidence="1 2" id="KW-0129">CBS domain</keyword>
<gene>
    <name evidence="4" type="ORF">MMIC_P0176</name>
</gene>
<evidence type="ECO:0000313" key="5">
    <source>
        <dbReference type="Proteomes" id="UP000231632"/>
    </source>
</evidence>
<name>A0A1L8CJZ8_9PROT</name>
<feature type="domain" description="CBS" evidence="3">
    <location>
        <begin position="7"/>
        <end position="70"/>
    </location>
</feature>
<dbReference type="InterPro" id="IPR000644">
    <property type="entry name" value="CBS_dom"/>
</dbReference>
<dbReference type="PANTHER" id="PTHR43080:SF2">
    <property type="entry name" value="CBS DOMAIN-CONTAINING PROTEIN"/>
    <property type="match status" value="1"/>
</dbReference>
<dbReference type="Gene3D" id="3.10.580.10">
    <property type="entry name" value="CBS-domain"/>
    <property type="match status" value="2"/>
</dbReference>
<dbReference type="PROSITE" id="PS51371">
    <property type="entry name" value="CBS"/>
    <property type="match status" value="2"/>
</dbReference>
<dbReference type="InterPro" id="IPR046342">
    <property type="entry name" value="CBS_dom_sf"/>
</dbReference>
<dbReference type="SMART" id="SM00116">
    <property type="entry name" value="CBS"/>
    <property type="match status" value="2"/>
</dbReference>
<evidence type="ECO:0000313" key="4">
    <source>
        <dbReference type="EMBL" id="GAV19247.1"/>
    </source>
</evidence>
<organism evidence="4 5">
    <name type="scientific">Mariprofundus micogutta</name>
    <dbReference type="NCBI Taxonomy" id="1921010"/>
    <lineage>
        <taxon>Bacteria</taxon>
        <taxon>Pseudomonadati</taxon>
        <taxon>Pseudomonadota</taxon>
        <taxon>Candidatius Mariprofundia</taxon>
        <taxon>Mariprofundales</taxon>
        <taxon>Mariprofundaceae</taxon>
        <taxon>Mariprofundus</taxon>
    </lineage>
</organism>
<dbReference type="PANTHER" id="PTHR43080">
    <property type="entry name" value="CBS DOMAIN-CONTAINING PROTEIN CBSX3, MITOCHONDRIAL"/>
    <property type="match status" value="1"/>
</dbReference>
<evidence type="ECO:0000259" key="3">
    <source>
        <dbReference type="PROSITE" id="PS51371"/>
    </source>
</evidence>
<dbReference type="EMBL" id="BDFD01000001">
    <property type="protein sequence ID" value="GAV19247.1"/>
    <property type="molecule type" value="Genomic_DNA"/>
</dbReference>
<comment type="caution">
    <text evidence="4">The sequence shown here is derived from an EMBL/GenBank/DDBJ whole genome shotgun (WGS) entry which is preliminary data.</text>
</comment>
<dbReference type="Pfam" id="PF00571">
    <property type="entry name" value="CBS"/>
    <property type="match status" value="2"/>
</dbReference>
<dbReference type="OrthoDB" id="9790355at2"/>
<dbReference type="AlphaFoldDB" id="A0A1L8CJZ8"/>
<proteinExistence type="predicted"/>
<accession>A0A1L8CJZ8</accession>
<sequence length="149" mass="16687">MKVSEVMSRGSLTCKAGDTLHDATQKMVMRRCGSLPVVADDDENKLLGIITIRDTMLPLYPNFGEYIHDAKTARDFEDMEENYKRVMCMKVKEVMTPDPMTVESETPILKAASFMGLKNLRRIPVVDDGKLSGMVSIGDINRGMFIQHG</sequence>
<keyword evidence="5" id="KW-1185">Reference proteome</keyword>
<feature type="domain" description="CBS" evidence="3">
    <location>
        <begin position="95"/>
        <end position="149"/>
    </location>
</feature>